<evidence type="ECO:0000313" key="2">
    <source>
        <dbReference type="EMBL" id="MBB4072150.1"/>
    </source>
</evidence>
<keyword evidence="3" id="KW-1185">Reference proteome</keyword>
<dbReference type="SUPFAM" id="SSF103473">
    <property type="entry name" value="MFS general substrate transporter"/>
    <property type="match status" value="1"/>
</dbReference>
<dbReference type="GO" id="GO:0022857">
    <property type="term" value="F:transmembrane transporter activity"/>
    <property type="evidence" value="ECO:0007669"/>
    <property type="project" value="InterPro"/>
</dbReference>
<keyword evidence="1" id="KW-0472">Membrane</keyword>
<accession>A0A840DHE5</accession>
<dbReference type="InterPro" id="IPR011701">
    <property type="entry name" value="MFS"/>
</dbReference>
<proteinExistence type="predicted"/>
<organism evidence="2 3">
    <name type="scientific">Canibacter oris</name>
    <dbReference type="NCBI Taxonomy" id="1365628"/>
    <lineage>
        <taxon>Bacteria</taxon>
        <taxon>Bacillati</taxon>
        <taxon>Actinomycetota</taxon>
        <taxon>Actinomycetes</taxon>
        <taxon>Micrococcales</taxon>
        <taxon>Microbacteriaceae</taxon>
        <taxon>Canibacter</taxon>
    </lineage>
</organism>
<dbReference type="Pfam" id="PF07690">
    <property type="entry name" value="MFS_1"/>
    <property type="match status" value="1"/>
</dbReference>
<keyword evidence="1" id="KW-0812">Transmembrane</keyword>
<feature type="transmembrane region" description="Helical" evidence="1">
    <location>
        <begin position="102"/>
        <end position="122"/>
    </location>
</feature>
<protein>
    <submittedName>
        <fullName evidence="2">MFS family permease</fullName>
    </submittedName>
</protein>
<feature type="transmembrane region" description="Helical" evidence="1">
    <location>
        <begin position="20"/>
        <end position="40"/>
    </location>
</feature>
<feature type="transmembrane region" description="Helical" evidence="1">
    <location>
        <begin position="179"/>
        <end position="197"/>
    </location>
</feature>
<dbReference type="EMBL" id="JACIFD010000016">
    <property type="protein sequence ID" value="MBB4072150.1"/>
    <property type="molecule type" value="Genomic_DNA"/>
</dbReference>
<dbReference type="PANTHER" id="PTHR23542:SF1">
    <property type="entry name" value="MAJOR FACILITATOR SUPERFAMILY (MFS) PROFILE DOMAIN-CONTAINING PROTEIN"/>
    <property type="match status" value="1"/>
</dbReference>
<evidence type="ECO:0000256" key="1">
    <source>
        <dbReference type="SAM" id="Phobius"/>
    </source>
</evidence>
<dbReference type="Proteomes" id="UP000571183">
    <property type="component" value="Unassembled WGS sequence"/>
</dbReference>
<dbReference type="CDD" id="cd06174">
    <property type="entry name" value="MFS"/>
    <property type="match status" value="1"/>
</dbReference>
<feature type="transmembrane region" description="Helical" evidence="1">
    <location>
        <begin position="263"/>
        <end position="282"/>
    </location>
</feature>
<name>A0A840DHE5_9MICO</name>
<feature type="transmembrane region" description="Helical" evidence="1">
    <location>
        <begin position="229"/>
        <end position="257"/>
    </location>
</feature>
<reference evidence="2" key="1">
    <citation type="submission" date="2020-08" db="EMBL/GenBank/DDBJ databases">
        <title>Sequencing the genomes of 1000 actinobacteria strains.</title>
        <authorList>
            <person name="Klenk H.-P."/>
        </authorList>
    </citation>
    <scope>NUCLEOTIDE SEQUENCE [LARGE SCALE GENOMIC DNA]</scope>
    <source>
        <strain evidence="2">DSM 27064</strain>
    </source>
</reference>
<dbReference type="PANTHER" id="PTHR23542">
    <property type="match status" value="1"/>
</dbReference>
<evidence type="ECO:0000313" key="3">
    <source>
        <dbReference type="Proteomes" id="UP000571183"/>
    </source>
</evidence>
<feature type="transmembrane region" description="Helical" evidence="1">
    <location>
        <begin position="46"/>
        <end position="69"/>
    </location>
</feature>
<gene>
    <name evidence="2" type="ORF">F5897_001478</name>
</gene>
<dbReference type="AlphaFoldDB" id="A0A840DHE5"/>
<dbReference type="InterPro" id="IPR036259">
    <property type="entry name" value="MFS_trans_sf"/>
</dbReference>
<feature type="transmembrane region" description="Helical" evidence="1">
    <location>
        <begin position="294"/>
        <end position="311"/>
    </location>
</feature>
<comment type="caution">
    <text evidence="2">The sequence shown here is derived from an EMBL/GenBank/DDBJ whole genome shotgun (WGS) entry which is preliminary data.</text>
</comment>
<feature type="transmembrane region" description="Helical" evidence="1">
    <location>
        <begin position="352"/>
        <end position="372"/>
    </location>
</feature>
<dbReference type="Gene3D" id="1.20.1250.20">
    <property type="entry name" value="MFS general substrate transporter like domains"/>
    <property type="match status" value="1"/>
</dbReference>
<keyword evidence="1" id="KW-1133">Transmembrane helix</keyword>
<feature type="transmembrane region" description="Helical" evidence="1">
    <location>
        <begin position="76"/>
        <end position="96"/>
    </location>
</feature>
<sequence>MKQQRFNLTSLGAWYPALTFFARLPFSMLVVGTLTMVVAVRDAVDLGGLAAAALGIANSVCAPFFGSVADRYGQRIVLLSLTFANVAAMLLLIAATVGGAPWYLVAATAALVGATIPLVSPFSRSRCNAFVMQNAAPAEVSAQRTRLFAQESTLDEISFVAGPFLVGLISLLINPVAAIYVAAAWTLLGSLFFLAHPSAALTAASQREVQADAAPQPLSLLRTLTAKPIALLVLLHLTIGSVFGATLTSLTAILAAADNANSSGIWYGLLGCSSAAMALATAKFSPRFTAISRLVVFSTVAVLGTVLYAAVHSNPILLGLGLLCLGVGIGPVLVTGFALGAERSPQGRTTTVITQLTAAITMGQATTAALTGQLSGQLGFTTAALMPAVASVLMLLLATQNRRV</sequence>
<feature type="transmembrane region" description="Helical" evidence="1">
    <location>
        <begin position="317"/>
        <end position="340"/>
    </location>
</feature>
<feature type="transmembrane region" description="Helical" evidence="1">
    <location>
        <begin position="154"/>
        <end position="173"/>
    </location>
</feature>
<dbReference type="RefSeq" id="WP_183305037.1">
    <property type="nucleotide sequence ID" value="NZ_JACIFD010000016.1"/>
</dbReference>
<feature type="transmembrane region" description="Helical" evidence="1">
    <location>
        <begin position="378"/>
        <end position="398"/>
    </location>
</feature>